<evidence type="ECO:0000313" key="3">
    <source>
        <dbReference type="Proteomes" id="UP000673552"/>
    </source>
</evidence>
<evidence type="ECO:0000256" key="1">
    <source>
        <dbReference type="SAM" id="MobiDB-lite"/>
    </source>
</evidence>
<gene>
    <name evidence="2" type="ORF">LSCM1_07572</name>
</gene>
<reference evidence="3" key="1">
    <citation type="journal article" date="2021" name="Microbiol. Resour. Announc.">
        <title>LGAAP: Leishmaniinae Genome Assembly and Annotation Pipeline.</title>
        <authorList>
            <person name="Almutairi H."/>
            <person name="Urbaniak M.D."/>
            <person name="Bates M.D."/>
            <person name="Jariyapan N."/>
            <person name="Kwakye-Nuako G."/>
            <person name="Thomaz-Soccol V."/>
            <person name="Al-Salem W.S."/>
            <person name="Dillon R.J."/>
            <person name="Bates P.A."/>
            <person name="Gatherer D."/>
        </authorList>
    </citation>
    <scope>NUCLEOTIDE SEQUENCE [LARGE SCALE GENOMIC DNA]</scope>
</reference>
<keyword evidence="3" id="KW-1185">Reference proteome</keyword>
<dbReference type="AlphaFoldDB" id="A0A836GP13"/>
<evidence type="ECO:0000313" key="2">
    <source>
        <dbReference type="EMBL" id="KAG5485487.1"/>
    </source>
</evidence>
<reference evidence="3" key="2">
    <citation type="journal article" date="2021" name="Sci. Data">
        <title>Chromosome-scale genome sequencing, assembly and annotation of six genomes from subfamily Leishmaniinae.</title>
        <authorList>
            <person name="Almutairi H."/>
            <person name="Urbaniak M.D."/>
            <person name="Bates M.D."/>
            <person name="Jariyapan N."/>
            <person name="Kwakye-Nuako G."/>
            <person name="Thomaz Soccol V."/>
            <person name="Al-Salem W.S."/>
            <person name="Dillon R.J."/>
            <person name="Bates P.A."/>
            <person name="Gatherer D."/>
        </authorList>
    </citation>
    <scope>NUCLEOTIDE SEQUENCE [LARGE SCALE GENOMIC DNA]</scope>
</reference>
<dbReference type="EMBL" id="JAFEUZ010000009">
    <property type="protein sequence ID" value="KAG5485487.1"/>
    <property type="molecule type" value="Genomic_DNA"/>
</dbReference>
<dbReference type="OrthoDB" id="270570at2759"/>
<dbReference type="Proteomes" id="UP000673552">
    <property type="component" value="Unassembled WGS sequence"/>
</dbReference>
<organism evidence="2 3">
    <name type="scientific">Leishmania martiniquensis</name>
    <dbReference type="NCBI Taxonomy" id="1580590"/>
    <lineage>
        <taxon>Eukaryota</taxon>
        <taxon>Discoba</taxon>
        <taxon>Euglenozoa</taxon>
        <taxon>Kinetoplastea</taxon>
        <taxon>Metakinetoplastina</taxon>
        <taxon>Trypanosomatida</taxon>
        <taxon>Trypanosomatidae</taxon>
        <taxon>Leishmaniinae</taxon>
        <taxon>Leishmania</taxon>
    </lineage>
</organism>
<feature type="region of interest" description="Disordered" evidence="1">
    <location>
        <begin position="255"/>
        <end position="310"/>
    </location>
</feature>
<dbReference type="RefSeq" id="XP_067180783.1">
    <property type="nucleotide sequence ID" value="XM_067324938.1"/>
</dbReference>
<name>A0A836GP13_9TRYP</name>
<dbReference type="GeneID" id="92517450"/>
<accession>A0A836GP13</accession>
<comment type="caution">
    <text evidence="2">The sequence shown here is derived from an EMBL/GenBank/DDBJ whole genome shotgun (WGS) entry which is preliminary data.</text>
</comment>
<feature type="compositionally biased region" description="Low complexity" evidence="1">
    <location>
        <begin position="260"/>
        <end position="271"/>
    </location>
</feature>
<proteinExistence type="predicted"/>
<protein>
    <submittedName>
        <fullName evidence="2">Uncharacterized protein</fullName>
    </submittedName>
</protein>
<sequence length="413" mass="45824">MSSAITSVGNRQVIQLSSRLTVGIRLQGTIGFVDPVHPYVVKPRPYAAYLATTLRRLRCTVALFVPTNAGHDLEMMNTFHRRDFPVPFRYVNDHSKIIGAGSGRGNRKRGLAPNNYTEYLRIMANEVCGTGQDTSRILFIDSEVNYRFTPVQTIVLDAYEPLTRRQQRELAKHQYSNPFGSSSSPHARRYVAAAARATKTTIRHRAVAHAQQLQDEVGRHQRHTDFLIAEQAGAPLPPEMRDGVEDIYGGDICRFPQGRSPCSSPSSSPFPQRRDGTRGHAVRQPSTPGRFAALEATSDPTASGRSQGIEAERTSTISNAVAMNIEDYSLVALAEMIAEMSASDTSVAEYIKTEPLIEKVEVPFHGKANYLATDNCDHIDLLNWDEIHVMETARGSGIPETVVETEDHKDFFQ</sequence>
<dbReference type="KEGG" id="lmat:92517450"/>